<accession>A0ABP8JQU5</accession>
<keyword evidence="3" id="KW-1185">Reference proteome</keyword>
<keyword evidence="1" id="KW-0472">Membrane</keyword>
<evidence type="ECO:0000313" key="2">
    <source>
        <dbReference type="EMBL" id="GAA4394614.1"/>
    </source>
</evidence>
<gene>
    <name evidence="2" type="ORF">GCM10023187_00630</name>
</gene>
<evidence type="ECO:0000256" key="1">
    <source>
        <dbReference type="SAM" id="Phobius"/>
    </source>
</evidence>
<feature type="transmembrane region" description="Helical" evidence="1">
    <location>
        <begin position="75"/>
        <end position="100"/>
    </location>
</feature>
<organism evidence="2 3">
    <name type="scientific">Nibrella viscosa</name>
    <dbReference type="NCBI Taxonomy" id="1084524"/>
    <lineage>
        <taxon>Bacteria</taxon>
        <taxon>Pseudomonadati</taxon>
        <taxon>Bacteroidota</taxon>
        <taxon>Cytophagia</taxon>
        <taxon>Cytophagales</taxon>
        <taxon>Spirosomataceae</taxon>
        <taxon>Nibrella</taxon>
    </lineage>
</organism>
<name>A0ABP8JQU5_9BACT</name>
<evidence type="ECO:0008006" key="4">
    <source>
        <dbReference type="Google" id="ProtNLM"/>
    </source>
</evidence>
<proteinExistence type="predicted"/>
<feature type="transmembrane region" description="Helical" evidence="1">
    <location>
        <begin position="134"/>
        <end position="154"/>
    </location>
</feature>
<dbReference type="EMBL" id="BAABHB010000001">
    <property type="protein sequence ID" value="GAA4394614.1"/>
    <property type="molecule type" value="Genomic_DNA"/>
</dbReference>
<keyword evidence="1" id="KW-0812">Transmembrane</keyword>
<protein>
    <recommendedName>
        <fullName evidence="4">Zincin peptidase</fullName>
    </recommendedName>
</protein>
<keyword evidence="1" id="KW-1133">Transmembrane helix</keyword>
<dbReference type="Pfam" id="PF11667">
    <property type="entry name" value="DUF3267"/>
    <property type="match status" value="1"/>
</dbReference>
<feature type="transmembrane region" description="Helical" evidence="1">
    <location>
        <begin position="160"/>
        <end position="186"/>
    </location>
</feature>
<dbReference type="InterPro" id="IPR021683">
    <property type="entry name" value="DUF3267"/>
</dbReference>
<feature type="transmembrane region" description="Helical" evidence="1">
    <location>
        <begin position="41"/>
        <end position="63"/>
    </location>
</feature>
<evidence type="ECO:0000313" key="3">
    <source>
        <dbReference type="Proteomes" id="UP001500936"/>
    </source>
</evidence>
<sequence length="210" mass="23466">MAETAVPNPDTLPEQGYQLLESVSFEQSLPFFQAYLRRWNLVTITYTGLNVLILGAVGAWVGVSLAHQKAELSSHILAFFVGIGLTFLLIPVHELLHALAYRIAGAQRIRYAVEWRKLMFLTIADGFVIRPKPFCWVILTPFLVLTTLAVLGLVVGSPGLQFSCLGFLLIHTGACSGDCALLSFLYEHRHRSIRSYDDALNRMSYFYAKV</sequence>
<comment type="caution">
    <text evidence="2">The sequence shown here is derived from an EMBL/GenBank/DDBJ whole genome shotgun (WGS) entry which is preliminary data.</text>
</comment>
<dbReference type="Proteomes" id="UP001500936">
    <property type="component" value="Unassembled WGS sequence"/>
</dbReference>
<dbReference type="RefSeq" id="WP_345262760.1">
    <property type="nucleotide sequence ID" value="NZ_BAABHB010000001.1"/>
</dbReference>
<reference evidence="3" key="1">
    <citation type="journal article" date="2019" name="Int. J. Syst. Evol. Microbiol.">
        <title>The Global Catalogue of Microorganisms (GCM) 10K type strain sequencing project: providing services to taxonomists for standard genome sequencing and annotation.</title>
        <authorList>
            <consortium name="The Broad Institute Genomics Platform"/>
            <consortium name="The Broad Institute Genome Sequencing Center for Infectious Disease"/>
            <person name="Wu L."/>
            <person name="Ma J."/>
        </authorList>
    </citation>
    <scope>NUCLEOTIDE SEQUENCE [LARGE SCALE GENOMIC DNA]</scope>
    <source>
        <strain evidence="3">JCM 17925</strain>
    </source>
</reference>